<comment type="caution">
    <text evidence="2">The sequence shown here is derived from an EMBL/GenBank/DDBJ whole genome shotgun (WGS) entry which is preliminary data.</text>
</comment>
<keyword evidence="1" id="KW-1133">Transmembrane helix</keyword>
<reference evidence="2 3" key="1">
    <citation type="submission" date="2024-06" db="EMBL/GenBank/DDBJ databases">
        <title>Chitinophaga defluvii sp. nov., isolated from municipal sewage.</title>
        <authorList>
            <person name="Zhang L."/>
        </authorList>
    </citation>
    <scope>NUCLEOTIDE SEQUENCE [LARGE SCALE GENOMIC DNA]</scope>
    <source>
        <strain evidence="2 3">H8</strain>
    </source>
</reference>
<dbReference type="RefSeq" id="WP_354661907.1">
    <property type="nucleotide sequence ID" value="NZ_JBEXAC010000002.1"/>
</dbReference>
<organism evidence="2 3">
    <name type="scientific">Chitinophaga defluvii</name>
    <dbReference type="NCBI Taxonomy" id="3163343"/>
    <lineage>
        <taxon>Bacteria</taxon>
        <taxon>Pseudomonadati</taxon>
        <taxon>Bacteroidota</taxon>
        <taxon>Chitinophagia</taxon>
        <taxon>Chitinophagales</taxon>
        <taxon>Chitinophagaceae</taxon>
        <taxon>Chitinophaga</taxon>
    </lineage>
</organism>
<keyword evidence="1" id="KW-0812">Transmembrane</keyword>
<gene>
    <name evidence="2" type="ORF">ABR189_18270</name>
</gene>
<accession>A0ABV2T9M5</accession>
<keyword evidence="1" id="KW-0472">Membrane</keyword>
<feature type="transmembrane region" description="Helical" evidence="1">
    <location>
        <begin position="63"/>
        <end position="82"/>
    </location>
</feature>
<evidence type="ECO:0000313" key="3">
    <source>
        <dbReference type="Proteomes" id="UP001549749"/>
    </source>
</evidence>
<evidence type="ECO:0000256" key="1">
    <source>
        <dbReference type="SAM" id="Phobius"/>
    </source>
</evidence>
<dbReference type="Proteomes" id="UP001549749">
    <property type="component" value="Unassembled WGS sequence"/>
</dbReference>
<proteinExistence type="predicted"/>
<sequence length="83" mass="8666">MQQQTTLARVACIASLCVGILAAIFSFVAKSAAAITVFGALALGLGIVSLIMGRKSIDDMQMATAGIFMAIVACLMGIWHLYN</sequence>
<protein>
    <submittedName>
        <fullName evidence="2">Uncharacterized protein</fullName>
    </submittedName>
</protein>
<keyword evidence="3" id="KW-1185">Reference proteome</keyword>
<evidence type="ECO:0000313" key="2">
    <source>
        <dbReference type="EMBL" id="MET6999340.1"/>
    </source>
</evidence>
<name>A0ABV2T9M5_9BACT</name>
<dbReference type="EMBL" id="JBEXAC010000002">
    <property type="protein sequence ID" value="MET6999340.1"/>
    <property type="molecule type" value="Genomic_DNA"/>
</dbReference>
<feature type="transmembrane region" description="Helical" evidence="1">
    <location>
        <begin position="7"/>
        <end position="27"/>
    </location>
</feature>
<feature type="transmembrane region" description="Helical" evidence="1">
    <location>
        <begin position="33"/>
        <end position="51"/>
    </location>
</feature>